<evidence type="ECO:0000313" key="1">
    <source>
        <dbReference type="EMBL" id="ADE16520.1"/>
    </source>
</evidence>
<gene>
    <name evidence="1" type="ordered locus">Nhal_3496</name>
</gene>
<dbReference type="HOGENOM" id="CLU_2369958_0_0_6"/>
<dbReference type="KEGG" id="nhl:Nhal_3496"/>
<evidence type="ECO:0000313" key="2">
    <source>
        <dbReference type="Proteomes" id="UP000001844"/>
    </source>
</evidence>
<organism evidence="1 2">
    <name type="scientific">Nitrosococcus halophilus (strain Nc4)</name>
    <dbReference type="NCBI Taxonomy" id="472759"/>
    <lineage>
        <taxon>Bacteria</taxon>
        <taxon>Pseudomonadati</taxon>
        <taxon>Pseudomonadota</taxon>
        <taxon>Gammaproteobacteria</taxon>
        <taxon>Chromatiales</taxon>
        <taxon>Chromatiaceae</taxon>
        <taxon>Nitrosococcus</taxon>
    </lineage>
</organism>
<dbReference type="EMBL" id="CP001798">
    <property type="protein sequence ID" value="ADE16520.1"/>
    <property type="molecule type" value="Genomic_DNA"/>
</dbReference>
<dbReference type="RefSeq" id="WP_013034369.1">
    <property type="nucleotide sequence ID" value="NC_013960.1"/>
</dbReference>
<sequence length="95" mass="10679">MATITIRDLNESRTLDPQERAAIRGGWLWGWIVPYRQGGQRGFPLQVNQHFRVNQYFADQIQIVNQNQVVSIIDSAGANVSLDEDSINTINLPAA</sequence>
<dbReference type="Proteomes" id="UP000001844">
    <property type="component" value="Chromosome"/>
</dbReference>
<protein>
    <submittedName>
        <fullName evidence="1">Uncharacterized protein</fullName>
    </submittedName>
</protein>
<keyword evidence="2" id="KW-1185">Reference proteome</keyword>
<dbReference type="OrthoDB" id="8756551at2"/>
<name>D5C1G8_NITHN</name>
<accession>D5C1G8</accession>
<dbReference type="AlphaFoldDB" id="D5C1G8"/>
<proteinExistence type="predicted"/>
<reference evidence="2" key="1">
    <citation type="submission" date="2010-04" db="EMBL/GenBank/DDBJ databases">
        <title>Complete genome sequence of Nitrosococcus halophilus Nc4, a salt-adapted, aerobic obligate ammonia-oxidizing sulfur purple bacterium.</title>
        <authorList>
            <consortium name="US DOE Joint Genome Institute"/>
            <person name="Campbell M.A."/>
            <person name="Malfatti S.A."/>
            <person name="Chain P.S.G."/>
            <person name="Heidelberg J.F."/>
            <person name="Ward B.B."/>
            <person name="Klotz M.G."/>
        </authorList>
    </citation>
    <scope>NUCLEOTIDE SEQUENCE [LARGE SCALE GENOMIC DNA]</scope>
    <source>
        <strain evidence="2">Nc4</strain>
    </source>
</reference>